<dbReference type="Pfam" id="PF13181">
    <property type="entry name" value="TPR_8"/>
    <property type="match status" value="1"/>
</dbReference>
<evidence type="ECO:0000313" key="4">
    <source>
        <dbReference type="EMBL" id="CAF1385038.1"/>
    </source>
</evidence>
<dbReference type="SUPFAM" id="SSF81901">
    <property type="entry name" value="HCP-like"/>
    <property type="match status" value="1"/>
</dbReference>
<comment type="caution">
    <text evidence="5">The sequence shown here is derived from an EMBL/GenBank/DDBJ whole genome shotgun (WGS) entry which is preliminary data.</text>
</comment>
<dbReference type="Pfam" id="PF07719">
    <property type="entry name" value="TPR_2"/>
    <property type="match status" value="1"/>
</dbReference>
<reference evidence="5" key="1">
    <citation type="submission" date="2021-02" db="EMBL/GenBank/DDBJ databases">
        <authorList>
            <person name="Nowell W R."/>
        </authorList>
    </citation>
    <scope>NUCLEOTIDE SEQUENCE</scope>
</reference>
<dbReference type="SMART" id="SM00028">
    <property type="entry name" value="TPR"/>
    <property type="match status" value="5"/>
</dbReference>
<dbReference type="EMBL" id="CAJNON010000817">
    <property type="protein sequence ID" value="CAF1385038.1"/>
    <property type="molecule type" value="Genomic_DNA"/>
</dbReference>
<name>A0A819A5H4_9BILA</name>
<proteinExistence type="predicted"/>
<dbReference type="PANTHER" id="PTHR45641">
    <property type="entry name" value="TETRATRICOPEPTIDE REPEAT PROTEIN (AFU_ORTHOLOGUE AFUA_6G03870)"/>
    <property type="match status" value="1"/>
</dbReference>
<protein>
    <submittedName>
        <fullName evidence="5">Uncharacterized protein</fullName>
    </submittedName>
</protein>
<dbReference type="PROSITE" id="PS50293">
    <property type="entry name" value="TPR_REGION"/>
    <property type="match status" value="2"/>
</dbReference>
<dbReference type="EMBL" id="CAJOAY010001021">
    <property type="protein sequence ID" value="CAF3778733.1"/>
    <property type="molecule type" value="Genomic_DNA"/>
</dbReference>
<feature type="repeat" description="TPR" evidence="3">
    <location>
        <begin position="422"/>
        <end position="455"/>
    </location>
</feature>
<gene>
    <name evidence="5" type="ORF">OKA104_LOCUS17251</name>
    <name evidence="4" type="ORF">VCS650_LOCUS35622</name>
</gene>
<keyword evidence="1" id="KW-0677">Repeat</keyword>
<evidence type="ECO:0000256" key="2">
    <source>
        <dbReference type="ARBA" id="ARBA00022803"/>
    </source>
</evidence>
<dbReference type="OrthoDB" id="5587616at2759"/>
<dbReference type="Pfam" id="PF13374">
    <property type="entry name" value="TPR_10"/>
    <property type="match status" value="1"/>
</dbReference>
<dbReference type="Gene3D" id="3.90.176.10">
    <property type="entry name" value="Toxin ADP-ribosyltransferase, Chain A, domain 1"/>
    <property type="match status" value="1"/>
</dbReference>
<dbReference type="AlphaFoldDB" id="A0A819A5H4"/>
<dbReference type="PROSITE" id="PS51996">
    <property type="entry name" value="TR_MART"/>
    <property type="match status" value="1"/>
</dbReference>
<dbReference type="SUPFAM" id="SSF56399">
    <property type="entry name" value="ADP-ribosylation"/>
    <property type="match status" value="1"/>
</dbReference>
<keyword evidence="2 3" id="KW-0802">TPR repeat</keyword>
<organism evidence="5 6">
    <name type="scientific">Adineta steineri</name>
    <dbReference type="NCBI Taxonomy" id="433720"/>
    <lineage>
        <taxon>Eukaryota</taxon>
        <taxon>Metazoa</taxon>
        <taxon>Spiralia</taxon>
        <taxon>Gnathifera</taxon>
        <taxon>Rotifera</taxon>
        <taxon>Eurotatoria</taxon>
        <taxon>Bdelloidea</taxon>
        <taxon>Adinetida</taxon>
        <taxon>Adinetidae</taxon>
        <taxon>Adineta</taxon>
    </lineage>
</organism>
<dbReference type="InterPro" id="IPR011990">
    <property type="entry name" value="TPR-like_helical_dom_sf"/>
</dbReference>
<sequence>MQDIKDCNKNVFVGLKSVVNHHEIFVDRVECLSYATAIRDEKLFFIISSFFGKTYVQSIDELPQTESIYIFSSVNKDQDDDWTKSFKKVKSISQDLSSISSQLQTNTRRFINDVPSINILSSTPGENTSSEAVLLMYVKIINDILYNFVPTEQSKEEMINFFKQVYSDNETQRGYIDDFYKTYNSEQAILWYTKNTFLYRVLNKAYRVLDTDALFKMRYYIADLFKQFWDYYPSFDSSTSMDLEETLTVYRGYGISISQFEKLKMNIKGTIFFTDFLSTSKDRDIAFGFAVSHTTVSDHVAILLHMNVRIDQCGVIMADAQTCSQFRSEQEILFQSGTAFRLISIDSDVSGVWNVHLEYDSENDQGIARLFHHLRLHITHTTNDLTNWAGCMVEMGYYDQAERYFLLALEDPEVKEDMFLLAQTHNDLGFVYKRKKDYEKALQHYETAIKSLKTRPPPEYKDTENLLVSILIRIGISYSDQNNYEKALEYFNQAILFEEKETDPIETNIALCYCYIGEVFWKQKCYSKALELCEKARKIQLQFLPSNHPNIAIVYNIMSQIYSSRKDYVNAINYMKQTLAIQQDFMLPTHPLLAETYSNLSKVLYEQHQYQEALQYIKLAYDIHQNSFPFDHPDVTATKQWIAELEMLIDANSDLTNTSIH</sequence>
<dbReference type="PANTHER" id="PTHR45641:SF19">
    <property type="entry name" value="NEPHROCYSTIN-3"/>
    <property type="match status" value="1"/>
</dbReference>
<dbReference type="PROSITE" id="PS50005">
    <property type="entry name" value="TPR"/>
    <property type="match status" value="3"/>
</dbReference>
<dbReference type="Gene3D" id="1.25.40.10">
    <property type="entry name" value="Tetratricopeptide repeat domain"/>
    <property type="match status" value="2"/>
</dbReference>
<feature type="repeat" description="TPR" evidence="3">
    <location>
        <begin position="594"/>
        <end position="627"/>
    </location>
</feature>
<accession>A0A819A5H4</accession>
<dbReference type="Proteomes" id="UP000663891">
    <property type="component" value="Unassembled WGS sequence"/>
</dbReference>
<evidence type="ECO:0000313" key="6">
    <source>
        <dbReference type="Proteomes" id="UP000663881"/>
    </source>
</evidence>
<feature type="repeat" description="TPR" evidence="3">
    <location>
        <begin position="468"/>
        <end position="501"/>
    </location>
</feature>
<evidence type="ECO:0000256" key="3">
    <source>
        <dbReference type="PROSITE-ProRule" id="PRU00339"/>
    </source>
</evidence>
<evidence type="ECO:0000313" key="5">
    <source>
        <dbReference type="EMBL" id="CAF3778733.1"/>
    </source>
</evidence>
<dbReference type="InterPro" id="IPR019734">
    <property type="entry name" value="TPR_rpt"/>
</dbReference>
<dbReference type="Pfam" id="PF13424">
    <property type="entry name" value="TPR_12"/>
    <property type="match status" value="1"/>
</dbReference>
<evidence type="ECO:0000256" key="1">
    <source>
        <dbReference type="ARBA" id="ARBA00022737"/>
    </source>
</evidence>
<dbReference type="InterPro" id="IPR013105">
    <property type="entry name" value="TPR_2"/>
</dbReference>
<dbReference type="Proteomes" id="UP000663881">
    <property type="component" value="Unassembled WGS sequence"/>
</dbReference>